<dbReference type="Proteomes" id="UP001280121">
    <property type="component" value="Unassembled WGS sequence"/>
</dbReference>
<organism evidence="2 3">
    <name type="scientific">Dipteronia dyeriana</name>
    <dbReference type="NCBI Taxonomy" id="168575"/>
    <lineage>
        <taxon>Eukaryota</taxon>
        <taxon>Viridiplantae</taxon>
        <taxon>Streptophyta</taxon>
        <taxon>Embryophyta</taxon>
        <taxon>Tracheophyta</taxon>
        <taxon>Spermatophyta</taxon>
        <taxon>Magnoliopsida</taxon>
        <taxon>eudicotyledons</taxon>
        <taxon>Gunneridae</taxon>
        <taxon>Pentapetalae</taxon>
        <taxon>rosids</taxon>
        <taxon>malvids</taxon>
        <taxon>Sapindales</taxon>
        <taxon>Sapindaceae</taxon>
        <taxon>Hippocastanoideae</taxon>
        <taxon>Acereae</taxon>
        <taxon>Dipteronia</taxon>
    </lineage>
</organism>
<feature type="compositionally biased region" description="Basic and acidic residues" evidence="1">
    <location>
        <begin position="1"/>
        <end position="27"/>
    </location>
</feature>
<comment type="caution">
    <text evidence="2">The sequence shown here is derived from an EMBL/GenBank/DDBJ whole genome shotgun (WGS) entry which is preliminary data.</text>
</comment>
<dbReference type="AlphaFoldDB" id="A0AAE0CSP9"/>
<evidence type="ECO:0000256" key="1">
    <source>
        <dbReference type="SAM" id="MobiDB-lite"/>
    </source>
</evidence>
<evidence type="ECO:0000313" key="2">
    <source>
        <dbReference type="EMBL" id="KAK2662021.1"/>
    </source>
</evidence>
<dbReference type="EMBL" id="JANJYI010000001">
    <property type="protein sequence ID" value="KAK2662021.1"/>
    <property type="molecule type" value="Genomic_DNA"/>
</dbReference>
<proteinExistence type="predicted"/>
<evidence type="ECO:0000313" key="3">
    <source>
        <dbReference type="Proteomes" id="UP001280121"/>
    </source>
</evidence>
<accession>A0AAE0CSP9</accession>
<protein>
    <submittedName>
        <fullName evidence="2">Uncharacterized protein</fullName>
    </submittedName>
</protein>
<feature type="region of interest" description="Disordered" evidence="1">
    <location>
        <begin position="88"/>
        <end position="109"/>
    </location>
</feature>
<reference evidence="2" key="1">
    <citation type="journal article" date="2023" name="Plant J.">
        <title>Genome sequences and population genomics provide insights into the demographic history, inbreeding, and mutation load of two 'living fossil' tree species of Dipteronia.</title>
        <authorList>
            <person name="Feng Y."/>
            <person name="Comes H.P."/>
            <person name="Chen J."/>
            <person name="Zhu S."/>
            <person name="Lu R."/>
            <person name="Zhang X."/>
            <person name="Li P."/>
            <person name="Qiu J."/>
            <person name="Olsen K.M."/>
            <person name="Qiu Y."/>
        </authorList>
    </citation>
    <scope>NUCLEOTIDE SEQUENCE</scope>
    <source>
        <strain evidence="2">KIB01</strain>
    </source>
</reference>
<sequence>MEKLKSSEEANYKPESAPKQRLLKESTKPAPPSRGSEKKERLKSAFCICKPQGTFLRLDMAMSPPTTVVVPFDNLLVASTPYSSSHLLPPIPQPVKPFSAKPLPSAALT</sequence>
<gene>
    <name evidence="2" type="ORF">Ddye_000595</name>
</gene>
<feature type="region of interest" description="Disordered" evidence="1">
    <location>
        <begin position="1"/>
        <end position="42"/>
    </location>
</feature>
<name>A0AAE0CSP9_9ROSI</name>
<keyword evidence="3" id="KW-1185">Reference proteome</keyword>